<dbReference type="SUPFAM" id="SSF103647">
    <property type="entry name" value="TSP type-3 repeat"/>
    <property type="match status" value="1"/>
</dbReference>
<dbReference type="Gene3D" id="2.40.160.20">
    <property type="match status" value="1"/>
</dbReference>
<dbReference type="InterPro" id="IPR006690">
    <property type="entry name" value="OMPA-like_CS"/>
</dbReference>
<dbReference type="GO" id="GO:0009279">
    <property type="term" value="C:cell outer membrane"/>
    <property type="evidence" value="ECO:0007669"/>
    <property type="project" value="UniProtKB-SubCell"/>
</dbReference>
<dbReference type="GO" id="GO:0005509">
    <property type="term" value="F:calcium ion binding"/>
    <property type="evidence" value="ECO:0007669"/>
    <property type="project" value="InterPro"/>
</dbReference>
<dbReference type="GO" id="GO:0046930">
    <property type="term" value="C:pore complex"/>
    <property type="evidence" value="ECO:0007669"/>
    <property type="project" value="UniProtKB-KW"/>
</dbReference>
<dbReference type="EMBL" id="CP019343">
    <property type="protein sequence ID" value="ARN74968.1"/>
    <property type="molecule type" value="Genomic_DNA"/>
</dbReference>
<dbReference type="InterPro" id="IPR011250">
    <property type="entry name" value="OMP/PagP_B-barrel"/>
</dbReference>
<dbReference type="GO" id="GO:0007155">
    <property type="term" value="P:cell adhesion"/>
    <property type="evidence" value="ECO:0007669"/>
    <property type="project" value="InterPro"/>
</dbReference>
<dbReference type="Gene3D" id="3.30.1330.60">
    <property type="entry name" value="OmpA-like domain"/>
    <property type="match status" value="1"/>
</dbReference>
<feature type="domain" description="OmpA-like" evidence="13">
    <location>
        <begin position="244"/>
        <end position="362"/>
    </location>
</feature>
<dbReference type="PANTHER" id="PTHR30329">
    <property type="entry name" value="STATOR ELEMENT OF FLAGELLAR MOTOR COMPLEX"/>
    <property type="match status" value="1"/>
</dbReference>
<evidence type="ECO:0000256" key="12">
    <source>
        <dbReference type="SAM" id="SignalP"/>
    </source>
</evidence>
<name>A0A1X9NA92_9GAMM</name>
<dbReference type="InterPro" id="IPR036737">
    <property type="entry name" value="OmpA-like_sf"/>
</dbReference>
<dbReference type="Pfam" id="PF02412">
    <property type="entry name" value="TSP_3"/>
    <property type="match status" value="2"/>
</dbReference>
<dbReference type="Pfam" id="PF00691">
    <property type="entry name" value="OmpA"/>
    <property type="match status" value="1"/>
</dbReference>
<feature type="signal peptide" evidence="12">
    <location>
        <begin position="1"/>
        <end position="24"/>
    </location>
</feature>
<evidence type="ECO:0000313" key="14">
    <source>
        <dbReference type="EMBL" id="ARN74968.1"/>
    </source>
</evidence>
<dbReference type="KEGG" id="osg:BST96_13085"/>
<keyword evidence="5 12" id="KW-0732">Signal</keyword>
<keyword evidence="4" id="KW-0812">Transmembrane</keyword>
<dbReference type="PROSITE" id="PS01068">
    <property type="entry name" value="OMPA_1"/>
    <property type="match status" value="1"/>
</dbReference>
<dbReference type="RefSeq" id="WP_085759134.1">
    <property type="nucleotide sequence ID" value="NZ_CP019343.1"/>
</dbReference>
<feature type="chain" id="PRO_5012259651" description="OmpA-like domain-containing protein" evidence="12">
    <location>
        <begin position="25"/>
        <end position="364"/>
    </location>
</feature>
<dbReference type="PRINTS" id="PR01021">
    <property type="entry name" value="OMPADOMAIN"/>
</dbReference>
<evidence type="ECO:0000256" key="9">
    <source>
        <dbReference type="ARBA" id="ARBA00023237"/>
    </source>
</evidence>
<evidence type="ECO:0000259" key="13">
    <source>
        <dbReference type="PROSITE" id="PS51123"/>
    </source>
</evidence>
<keyword evidence="15" id="KW-1185">Reference proteome</keyword>
<keyword evidence="6" id="KW-0406">Ion transport</keyword>
<dbReference type="InterPro" id="IPR003367">
    <property type="entry name" value="Thrombospondin_3-like_rpt"/>
</dbReference>
<dbReference type="SUPFAM" id="SSF103088">
    <property type="entry name" value="OmpA-like"/>
    <property type="match status" value="1"/>
</dbReference>
<dbReference type="Proteomes" id="UP000193450">
    <property type="component" value="Chromosome"/>
</dbReference>
<keyword evidence="3" id="KW-1134">Transmembrane beta strand</keyword>
<gene>
    <name evidence="14" type="ORF">BST96_13085</name>
</gene>
<evidence type="ECO:0000256" key="10">
    <source>
        <dbReference type="PROSITE-ProRule" id="PRU00473"/>
    </source>
</evidence>
<organism evidence="14 15">
    <name type="scientific">Oceanicoccus sagamiensis</name>
    <dbReference type="NCBI Taxonomy" id="716816"/>
    <lineage>
        <taxon>Bacteria</taxon>
        <taxon>Pseudomonadati</taxon>
        <taxon>Pseudomonadota</taxon>
        <taxon>Gammaproteobacteria</taxon>
        <taxon>Cellvibrionales</taxon>
        <taxon>Spongiibacteraceae</taxon>
        <taxon>Oceanicoccus</taxon>
    </lineage>
</organism>
<evidence type="ECO:0000256" key="8">
    <source>
        <dbReference type="ARBA" id="ARBA00023136"/>
    </source>
</evidence>
<evidence type="ECO:0000256" key="6">
    <source>
        <dbReference type="ARBA" id="ARBA00023065"/>
    </source>
</evidence>
<accession>A0A1X9NA92</accession>
<evidence type="ECO:0000256" key="11">
    <source>
        <dbReference type="SAM" id="MobiDB-lite"/>
    </source>
</evidence>
<dbReference type="InterPro" id="IPR006665">
    <property type="entry name" value="OmpA-like"/>
</dbReference>
<keyword evidence="7" id="KW-0626">Porin</keyword>
<dbReference type="OrthoDB" id="9805832at2"/>
<dbReference type="GO" id="GO:0015288">
    <property type="term" value="F:porin activity"/>
    <property type="evidence" value="ECO:0007669"/>
    <property type="project" value="UniProtKB-KW"/>
</dbReference>
<feature type="region of interest" description="Disordered" evidence="11">
    <location>
        <begin position="178"/>
        <end position="202"/>
    </location>
</feature>
<keyword evidence="9" id="KW-0998">Cell outer membrane</keyword>
<reference evidence="14 15" key="1">
    <citation type="submission" date="2016-11" db="EMBL/GenBank/DDBJ databases">
        <title>Trade-off between light-utilization and light-protection in marine flavobacteria.</title>
        <authorList>
            <person name="Kumagai Y."/>
        </authorList>
    </citation>
    <scope>NUCLEOTIDE SEQUENCE [LARGE SCALE GENOMIC DNA]</scope>
    <source>
        <strain evidence="14 15">NBRC 107125</strain>
    </source>
</reference>
<dbReference type="SUPFAM" id="SSF56925">
    <property type="entry name" value="OMPA-like"/>
    <property type="match status" value="1"/>
</dbReference>
<keyword evidence="8 10" id="KW-0472">Membrane</keyword>
<dbReference type="InterPro" id="IPR050330">
    <property type="entry name" value="Bact_OuterMem_StrucFunc"/>
</dbReference>
<dbReference type="PROSITE" id="PS51123">
    <property type="entry name" value="OMPA_2"/>
    <property type="match status" value="1"/>
</dbReference>
<dbReference type="STRING" id="716816.BST96_13085"/>
<comment type="subcellular location">
    <subcellularLocation>
        <location evidence="1">Cell outer membrane</location>
        <topology evidence="1">Multi-pass membrane protein</topology>
    </subcellularLocation>
</comment>
<keyword evidence="2" id="KW-0813">Transport</keyword>
<dbReference type="GO" id="GO:0006811">
    <property type="term" value="P:monoatomic ion transport"/>
    <property type="evidence" value="ECO:0007669"/>
    <property type="project" value="UniProtKB-KW"/>
</dbReference>
<evidence type="ECO:0000313" key="15">
    <source>
        <dbReference type="Proteomes" id="UP000193450"/>
    </source>
</evidence>
<evidence type="ECO:0000256" key="4">
    <source>
        <dbReference type="ARBA" id="ARBA00022692"/>
    </source>
</evidence>
<dbReference type="InterPro" id="IPR028974">
    <property type="entry name" value="TSP_type-3_rpt"/>
</dbReference>
<evidence type="ECO:0000256" key="1">
    <source>
        <dbReference type="ARBA" id="ARBA00004571"/>
    </source>
</evidence>
<dbReference type="PANTHER" id="PTHR30329:SF21">
    <property type="entry name" value="LIPOPROTEIN YIAD-RELATED"/>
    <property type="match status" value="1"/>
</dbReference>
<evidence type="ECO:0000256" key="7">
    <source>
        <dbReference type="ARBA" id="ARBA00023114"/>
    </source>
</evidence>
<dbReference type="Pfam" id="PF13505">
    <property type="entry name" value="OMP_b-brl"/>
    <property type="match status" value="1"/>
</dbReference>
<dbReference type="InterPro" id="IPR006664">
    <property type="entry name" value="OMP_bac"/>
</dbReference>
<dbReference type="AlphaFoldDB" id="A0A1X9NA92"/>
<evidence type="ECO:0000256" key="5">
    <source>
        <dbReference type="ARBA" id="ARBA00022729"/>
    </source>
</evidence>
<proteinExistence type="predicted"/>
<sequence length="364" mass="38922">MKTYLSATLLASVIAATLSTTAAANDGTWYLNPAIGYQDFDSDRDLDGEPLLSIGAEYRYGEHWASEIRIMDSSPDMDSGNGDVDLLQYGIDGIYYFGRMDKFDPYAAVGIGHAEFDGDAGEDNETQYDAGLGFRYAFTDRWSLKADAKMIYGHDDDTQDTLLLVGLSYAFGGAAKQAEPVDGDADGDGVSDSQDQCPNTPAGAAVDANGCALDSDGDGVPDYKDECPDTPAGRQVDERGCKFVLTSTEELAINVTFATDSSEVTDAYMAEVEKAADFLKQYADVSAVIEGHTDNTGQASYNESLSQRRADAVMAVLIERFGIAADRLSAKGYGEANPIESNDTAAGRAANRRVVAVMKAEVEE</sequence>
<evidence type="ECO:0000256" key="3">
    <source>
        <dbReference type="ARBA" id="ARBA00022452"/>
    </source>
</evidence>
<evidence type="ECO:0000256" key="2">
    <source>
        <dbReference type="ARBA" id="ARBA00022448"/>
    </source>
</evidence>
<protein>
    <recommendedName>
        <fullName evidence="13">OmpA-like domain-containing protein</fullName>
    </recommendedName>
</protein>
<dbReference type="CDD" id="cd07185">
    <property type="entry name" value="OmpA_C-like"/>
    <property type="match status" value="1"/>
</dbReference>
<dbReference type="InterPro" id="IPR027385">
    <property type="entry name" value="Beta-barrel_OMP"/>
</dbReference>